<protein>
    <submittedName>
        <fullName evidence="3">Peptidoglycan DD-metalloendopeptidase family protein</fullName>
    </submittedName>
</protein>
<dbReference type="InterPro" id="IPR036779">
    <property type="entry name" value="LysM_dom_sf"/>
</dbReference>
<feature type="compositionally biased region" description="Low complexity" evidence="1">
    <location>
        <begin position="164"/>
        <end position="179"/>
    </location>
</feature>
<dbReference type="RefSeq" id="WP_380788932.1">
    <property type="nucleotide sequence ID" value="NZ_JBHTKR010000001.1"/>
</dbReference>
<feature type="region of interest" description="Disordered" evidence="1">
    <location>
        <begin position="158"/>
        <end position="179"/>
    </location>
</feature>
<dbReference type="Pfam" id="PF01551">
    <property type="entry name" value="Peptidase_M23"/>
    <property type="match status" value="1"/>
</dbReference>
<dbReference type="InterPro" id="IPR016047">
    <property type="entry name" value="M23ase_b-sheet_dom"/>
</dbReference>
<dbReference type="InterPro" id="IPR018392">
    <property type="entry name" value="LysM"/>
</dbReference>
<dbReference type="PANTHER" id="PTHR21666:SF270">
    <property type="entry name" value="MUREIN HYDROLASE ACTIVATOR ENVC"/>
    <property type="match status" value="1"/>
</dbReference>
<sequence>MPHTSRLDRHALPAGQFLRRAILTGTALGLLAACDRPLDFDLRGNFGNTLDTAEASRQPVANRPAPDARGVISYPNYQVAVARQGDTVTDLATRVGVSPDELARFNGLRPADPLRPDEIVALPRRVAEPSPATGGFGAIQPPGTDITALASSAIDRAGGSSVSTTTLPPAAGATTSAATPAAAAVRPQVGLEPTRHKVVRGETAFTVSRLYNVSVRSLAEWNGLGPDYTIREGQYLLIPVPDAEAPARPAAVVAAPGTGSVTPVPPSSATPLPAATPPAAATPAPATAAPNLGATQTPAARNAQLATPVQGSVIRDYQKGKNEGLDIQAPSGTPIVAAEAGTVAAITASADQVPIIVIRHPDNLLTVYANVEGATVKKDDKVTRGQKIAQIRAGSSNYLHFEVRKGFDSVDPTPYLAPR</sequence>
<feature type="domain" description="LysM" evidence="2">
    <location>
        <begin position="194"/>
        <end position="238"/>
    </location>
</feature>
<evidence type="ECO:0000256" key="1">
    <source>
        <dbReference type="SAM" id="MobiDB-lite"/>
    </source>
</evidence>
<proteinExistence type="predicted"/>
<dbReference type="PROSITE" id="PS51257">
    <property type="entry name" value="PROKAR_LIPOPROTEIN"/>
    <property type="match status" value="1"/>
</dbReference>
<dbReference type="Gene3D" id="2.70.70.10">
    <property type="entry name" value="Glucose Permease (Domain IIA)"/>
    <property type="match status" value="1"/>
</dbReference>
<keyword evidence="4" id="KW-1185">Reference proteome</keyword>
<dbReference type="CDD" id="cd12797">
    <property type="entry name" value="M23_peptidase"/>
    <property type="match status" value="1"/>
</dbReference>
<dbReference type="PANTHER" id="PTHR21666">
    <property type="entry name" value="PEPTIDASE-RELATED"/>
    <property type="match status" value="1"/>
</dbReference>
<dbReference type="InterPro" id="IPR011055">
    <property type="entry name" value="Dup_hybrid_motif"/>
</dbReference>
<reference evidence="4" key="1">
    <citation type="journal article" date="2019" name="Int. J. Syst. Evol. Microbiol.">
        <title>The Global Catalogue of Microorganisms (GCM) 10K type strain sequencing project: providing services to taxonomists for standard genome sequencing and annotation.</title>
        <authorList>
            <consortium name="The Broad Institute Genomics Platform"/>
            <consortium name="The Broad Institute Genome Sequencing Center for Infectious Disease"/>
            <person name="Wu L."/>
            <person name="Ma J."/>
        </authorList>
    </citation>
    <scope>NUCLEOTIDE SEQUENCE [LARGE SCALE GENOMIC DNA]</scope>
    <source>
        <strain evidence="4">CCUG 55328</strain>
    </source>
</reference>
<dbReference type="Proteomes" id="UP001597151">
    <property type="component" value="Unassembled WGS sequence"/>
</dbReference>
<evidence type="ECO:0000313" key="3">
    <source>
        <dbReference type="EMBL" id="MFD1193625.1"/>
    </source>
</evidence>
<evidence type="ECO:0000313" key="4">
    <source>
        <dbReference type="Proteomes" id="UP001597151"/>
    </source>
</evidence>
<dbReference type="Pfam" id="PF01476">
    <property type="entry name" value="LysM"/>
    <property type="match status" value="2"/>
</dbReference>
<dbReference type="SUPFAM" id="SSF51261">
    <property type="entry name" value="Duplicated hybrid motif"/>
    <property type="match status" value="1"/>
</dbReference>
<organism evidence="3 4">
    <name type="scientific">Seohaeicola saemankumensis</name>
    <dbReference type="NCBI Taxonomy" id="481181"/>
    <lineage>
        <taxon>Bacteria</taxon>
        <taxon>Pseudomonadati</taxon>
        <taxon>Pseudomonadota</taxon>
        <taxon>Alphaproteobacteria</taxon>
        <taxon>Rhodobacterales</taxon>
        <taxon>Roseobacteraceae</taxon>
        <taxon>Seohaeicola</taxon>
    </lineage>
</organism>
<name>A0ABW3TD56_9RHOB</name>
<comment type="caution">
    <text evidence="3">The sequence shown here is derived from an EMBL/GenBank/DDBJ whole genome shotgun (WGS) entry which is preliminary data.</text>
</comment>
<gene>
    <name evidence="3" type="ORF">ACFQ3C_02935</name>
</gene>
<dbReference type="PROSITE" id="PS51782">
    <property type="entry name" value="LYSM"/>
    <property type="match status" value="1"/>
</dbReference>
<dbReference type="SMART" id="SM00257">
    <property type="entry name" value="LysM"/>
    <property type="match status" value="2"/>
</dbReference>
<dbReference type="InterPro" id="IPR050570">
    <property type="entry name" value="Cell_wall_metabolism_enzyme"/>
</dbReference>
<feature type="compositionally biased region" description="Low complexity" evidence="1">
    <location>
        <begin position="269"/>
        <end position="293"/>
    </location>
</feature>
<dbReference type="Gene3D" id="3.10.350.10">
    <property type="entry name" value="LysM domain"/>
    <property type="match status" value="2"/>
</dbReference>
<feature type="region of interest" description="Disordered" evidence="1">
    <location>
        <begin position="258"/>
        <end position="293"/>
    </location>
</feature>
<dbReference type="EMBL" id="JBHTKR010000001">
    <property type="protein sequence ID" value="MFD1193625.1"/>
    <property type="molecule type" value="Genomic_DNA"/>
</dbReference>
<evidence type="ECO:0000259" key="2">
    <source>
        <dbReference type="PROSITE" id="PS51782"/>
    </source>
</evidence>
<accession>A0ABW3TD56</accession>
<dbReference type="SUPFAM" id="SSF54106">
    <property type="entry name" value="LysM domain"/>
    <property type="match status" value="2"/>
</dbReference>
<dbReference type="CDD" id="cd00118">
    <property type="entry name" value="LysM"/>
    <property type="match status" value="2"/>
</dbReference>